<dbReference type="AlphaFoldDB" id="A0AAE9GGF3"/>
<proteinExistence type="predicted"/>
<name>A0AAE9GGF3_9LEPT</name>
<evidence type="ECO:0000313" key="2">
    <source>
        <dbReference type="Proteomes" id="UP000829829"/>
    </source>
</evidence>
<dbReference type="EMBL" id="CP091957">
    <property type="protein sequence ID" value="UOG57071.1"/>
    <property type="molecule type" value="Genomic_DNA"/>
</dbReference>
<evidence type="ECO:0000313" key="1">
    <source>
        <dbReference type="EMBL" id="UOG57071.1"/>
    </source>
</evidence>
<sequence length="311" mass="36803">MNQPVTKRFFLFILVQFQFVSCIWLSTDIKYYDQIVESNKLEFLNGKTVLIRVSEGDSEMMGDILGFIKCDEVKTHHIQDRYPRMDMKNGKIPDKLRATIKTIMPNVIFKSDYCDTIETKETVFLNETQWKTQIEKSSYYTMYCVKEYTETYYKNKTSVLRSNFSEKCNKIPEYSHTVDFTSDEIKMLVGNKIKIRSEYDRGHMGSLVFYFLNYVTLGVMPVSAKFYTKVEFENDVRYQSLTTLYSGTMSRSIWNYLIWPVWIFIPGSKIRFGDPMDYHPTSESLGESLFFIVEPFRKTVITRILKERLQK</sequence>
<reference evidence="1" key="1">
    <citation type="submission" date="2022-02" db="EMBL/GenBank/DDBJ databases">
        <title>The genetically variable rfb locus in Leptospira is a mobile cassette and a molecular signature of serovar identity.</title>
        <authorList>
            <person name="Nieves C."/>
            <person name="Vincent A.T."/>
            <person name="Zarantonelli L."/>
            <person name="Picardeau M."/>
            <person name="Veyrier F.J."/>
            <person name="Buschiazzo A."/>
        </authorList>
    </citation>
    <scope>NUCLEOTIDE SEQUENCE</scope>
    <source>
        <strain evidence="1">IP1512017</strain>
    </source>
</reference>
<organism evidence="1 2">
    <name type="scientific">Leptospira noguchii</name>
    <dbReference type="NCBI Taxonomy" id="28182"/>
    <lineage>
        <taxon>Bacteria</taxon>
        <taxon>Pseudomonadati</taxon>
        <taxon>Spirochaetota</taxon>
        <taxon>Spirochaetia</taxon>
        <taxon>Leptospirales</taxon>
        <taxon>Leptospiraceae</taxon>
        <taxon>Leptospira</taxon>
    </lineage>
</organism>
<accession>A0AAE9GGF3</accession>
<gene>
    <name evidence="1" type="ORF">MAL03_02365</name>
</gene>
<protein>
    <submittedName>
        <fullName evidence="1">Uncharacterized protein</fullName>
    </submittedName>
</protein>
<dbReference type="Proteomes" id="UP000829829">
    <property type="component" value="Chromosome 1"/>
</dbReference>
<dbReference type="RefSeq" id="WP_243807348.1">
    <property type="nucleotide sequence ID" value="NZ_CP091953.1"/>
</dbReference>